<dbReference type="EMBL" id="WHVB01000001">
    <property type="protein sequence ID" value="KAF8487049.1"/>
    <property type="molecule type" value="Genomic_DNA"/>
</dbReference>
<reference evidence="2" key="2">
    <citation type="journal article" date="2020" name="Nat. Commun.">
        <title>Large-scale genome sequencing of mycorrhizal fungi provides insights into the early evolution of symbiotic traits.</title>
        <authorList>
            <person name="Miyauchi S."/>
            <person name="Kiss E."/>
            <person name="Kuo A."/>
            <person name="Drula E."/>
            <person name="Kohler A."/>
            <person name="Sanchez-Garcia M."/>
            <person name="Morin E."/>
            <person name="Andreopoulos B."/>
            <person name="Barry K.W."/>
            <person name="Bonito G."/>
            <person name="Buee M."/>
            <person name="Carver A."/>
            <person name="Chen C."/>
            <person name="Cichocki N."/>
            <person name="Clum A."/>
            <person name="Culley D."/>
            <person name="Crous P.W."/>
            <person name="Fauchery L."/>
            <person name="Girlanda M."/>
            <person name="Hayes R.D."/>
            <person name="Keri Z."/>
            <person name="LaButti K."/>
            <person name="Lipzen A."/>
            <person name="Lombard V."/>
            <person name="Magnuson J."/>
            <person name="Maillard F."/>
            <person name="Murat C."/>
            <person name="Nolan M."/>
            <person name="Ohm R.A."/>
            <person name="Pangilinan J."/>
            <person name="Pereira M.F."/>
            <person name="Perotto S."/>
            <person name="Peter M."/>
            <person name="Pfister S."/>
            <person name="Riley R."/>
            <person name="Sitrit Y."/>
            <person name="Stielow J.B."/>
            <person name="Szollosi G."/>
            <person name="Zifcakova L."/>
            <person name="Stursova M."/>
            <person name="Spatafora J.W."/>
            <person name="Tedersoo L."/>
            <person name="Vaario L.M."/>
            <person name="Yamada A."/>
            <person name="Yan M."/>
            <person name="Wang P."/>
            <person name="Xu J."/>
            <person name="Bruns T."/>
            <person name="Baldrian P."/>
            <person name="Vilgalys R."/>
            <person name="Dunand C."/>
            <person name="Henrissat B."/>
            <person name="Grigoriev I.V."/>
            <person name="Hibbett D."/>
            <person name="Nagy L.G."/>
            <person name="Martin F.M."/>
        </authorList>
    </citation>
    <scope>NUCLEOTIDE SEQUENCE</scope>
    <source>
        <strain evidence="2">Prilba</strain>
    </source>
</reference>
<feature type="region of interest" description="Disordered" evidence="1">
    <location>
        <begin position="1"/>
        <end position="45"/>
    </location>
</feature>
<keyword evidence="3" id="KW-1185">Reference proteome</keyword>
<feature type="compositionally biased region" description="Polar residues" evidence="1">
    <location>
        <begin position="110"/>
        <end position="122"/>
    </location>
</feature>
<feature type="compositionally biased region" description="Basic residues" evidence="1">
    <location>
        <begin position="9"/>
        <end position="33"/>
    </location>
</feature>
<name>A0A9P5N687_9AGAM</name>
<sequence length="241" mass="27543">MPKEVGKVGRYKSVKTASKRCSRARPRRRRRGRERQEGKASRYHPQKKWRWRWAHRRQCMRPLRAWPNAPKRPRSIRSNLMARPMTRTLGEGNSHVEILLSGPSPSSSLQTQSENVDTSIESSFEGCQAKDEERGRWHYHTHLAIRFAAAATAEARHTATALFATQEQEQEVGEIQLVVIVGQQVAIDAQDNFVFYQNCRMKSHKTQNPPPFLNLSYATTVVAVRCGSGLQQSSDFCDRAN</sequence>
<protein>
    <submittedName>
        <fullName evidence="2">Uncharacterized protein</fullName>
    </submittedName>
</protein>
<organism evidence="2 3">
    <name type="scientific">Russula ochroleuca</name>
    <dbReference type="NCBI Taxonomy" id="152965"/>
    <lineage>
        <taxon>Eukaryota</taxon>
        <taxon>Fungi</taxon>
        <taxon>Dikarya</taxon>
        <taxon>Basidiomycota</taxon>
        <taxon>Agaricomycotina</taxon>
        <taxon>Agaricomycetes</taxon>
        <taxon>Russulales</taxon>
        <taxon>Russulaceae</taxon>
        <taxon>Russula</taxon>
    </lineage>
</organism>
<proteinExistence type="predicted"/>
<dbReference type="AlphaFoldDB" id="A0A9P5N687"/>
<reference evidence="2" key="1">
    <citation type="submission" date="2019-10" db="EMBL/GenBank/DDBJ databases">
        <authorList>
            <consortium name="DOE Joint Genome Institute"/>
            <person name="Kuo A."/>
            <person name="Miyauchi S."/>
            <person name="Kiss E."/>
            <person name="Drula E."/>
            <person name="Kohler A."/>
            <person name="Sanchez-Garcia M."/>
            <person name="Andreopoulos B."/>
            <person name="Barry K.W."/>
            <person name="Bonito G."/>
            <person name="Buee M."/>
            <person name="Carver A."/>
            <person name="Chen C."/>
            <person name="Cichocki N."/>
            <person name="Clum A."/>
            <person name="Culley D."/>
            <person name="Crous P.W."/>
            <person name="Fauchery L."/>
            <person name="Girlanda M."/>
            <person name="Hayes R."/>
            <person name="Keri Z."/>
            <person name="LaButti K."/>
            <person name="Lipzen A."/>
            <person name="Lombard V."/>
            <person name="Magnuson J."/>
            <person name="Maillard F."/>
            <person name="Morin E."/>
            <person name="Murat C."/>
            <person name="Nolan M."/>
            <person name="Ohm R."/>
            <person name="Pangilinan J."/>
            <person name="Pereira M."/>
            <person name="Perotto S."/>
            <person name="Peter M."/>
            <person name="Riley R."/>
            <person name="Sitrit Y."/>
            <person name="Stielow B."/>
            <person name="Szollosi G."/>
            <person name="Zifcakova L."/>
            <person name="Stursova M."/>
            <person name="Spatafora J.W."/>
            <person name="Tedersoo L."/>
            <person name="Vaario L.-M."/>
            <person name="Yamada A."/>
            <person name="Yan M."/>
            <person name="Wang P."/>
            <person name="Xu J."/>
            <person name="Bruns T."/>
            <person name="Baldrian P."/>
            <person name="Vilgalys R."/>
            <person name="Henrissat B."/>
            <person name="Grigoriev I.V."/>
            <person name="Hibbett D."/>
            <person name="Nagy L.G."/>
            <person name="Martin F.M."/>
        </authorList>
    </citation>
    <scope>NUCLEOTIDE SEQUENCE</scope>
    <source>
        <strain evidence="2">Prilba</strain>
    </source>
</reference>
<feature type="region of interest" description="Disordered" evidence="1">
    <location>
        <begin position="101"/>
        <end position="127"/>
    </location>
</feature>
<gene>
    <name evidence="2" type="ORF">DFH94DRAFT_12006</name>
</gene>
<evidence type="ECO:0000256" key="1">
    <source>
        <dbReference type="SAM" id="MobiDB-lite"/>
    </source>
</evidence>
<evidence type="ECO:0000313" key="3">
    <source>
        <dbReference type="Proteomes" id="UP000759537"/>
    </source>
</evidence>
<comment type="caution">
    <text evidence="2">The sequence shown here is derived from an EMBL/GenBank/DDBJ whole genome shotgun (WGS) entry which is preliminary data.</text>
</comment>
<accession>A0A9P5N687</accession>
<dbReference type="Proteomes" id="UP000759537">
    <property type="component" value="Unassembled WGS sequence"/>
</dbReference>
<evidence type="ECO:0000313" key="2">
    <source>
        <dbReference type="EMBL" id="KAF8487049.1"/>
    </source>
</evidence>